<feature type="non-terminal residue" evidence="3">
    <location>
        <position position="1"/>
    </location>
</feature>
<evidence type="ECO:0000313" key="4">
    <source>
        <dbReference type="Proteomes" id="UP001341840"/>
    </source>
</evidence>
<gene>
    <name evidence="3" type="ORF">PIB30_101736</name>
</gene>
<proteinExistence type="predicted"/>
<evidence type="ECO:0000313" key="3">
    <source>
        <dbReference type="EMBL" id="MED6226249.1"/>
    </source>
</evidence>
<accession>A0ABU6ZW84</accession>
<keyword evidence="4" id="KW-1185">Reference proteome</keyword>
<dbReference type="EMBL" id="JASCZI010274881">
    <property type="protein sequence ID" value="MED6226249.1"/>
    <property type="molecule type" value="Genomic_DNA"/>
</dbReference>
<feature type="compositionally biased region" description="Basic and acidic residues" evidence="2">
    <location>
        <begin position="89"/>
        <end position="106"/>
    </location>
</feature>
<feature type="compositionally biased region" description="Basic and acidic residues" evidence="2">
    <location>
        <begin position="132"/>
        <end position="142"/>
    </location>
</feature>
<dbReference type="Proteomes" id="UP001341840">
    <property type="component" value="Unassembled WGS sequence"/>
</dbReference>
<name>A0ABU6ZW84_9FABA</name>
<sequence length="142" mass="15577">GVIALEKLTLSTAGFIQSTSNLIHSTKNFIEESRSNFKNQESAIRNMETQVGQLARQLSTRSPNTFPSDTVVKPKEKCKAVVLRSGKVLEDNSEKQVDEQAEEKNVEGSPVMSTTEGSVQAKPQSTSLPPLVKDKEKKVSFP</sequence>
<evidence type="ECO:0000256" key="2">
    <source>
        <dbReference type="SAM" id="MobiDB-lite"/>
    </source>
</evidence>
<reference evidence="3 4" key="1">
    <citation type="journal article" date="2023" name="Plants (Basel)">
        <title>Bridging the Gap: Combining Genomics and Transcriptomics Approaches to Understand Stylosanthes scabra, an Orphan Legume from the Brazilian Caatinga.</title>
        <authorList>
            <person name="Ferreira-Neto J.R.C."/>
            <person name="da Silva M.D."/>
            <person name="Binneck E."/>
            <person name="de Melo N.F."/>
            <person name="da Silva R.H."/>
            <person name="de Melo A.L.T.M."/>
            <person name="Pandolfi V."/>
            <person name="Bustamante F.O."/>
            <person name="Brasileiro-Vidal A.C."/>
            <person name="Benko-Iseppon A.M."/>
        </authorList>
    </citation>
    <scope>NUCLEOTIDE SEQUENCE [LARGE SCALE GENOMIC DNA]</scope>
    <source>
        <tissue evidence="3">Leaves</tissue>
    </source>
</reference>
<feature type="region of interest" description="Disordered" evidence="2">
    <location>
        <begin position="89"/>
        <end position="142"/>
    </location>
</feature>
<feature type="compositionally biased region" description="Polar residues" evidence="2">
    <location>
        <begin position="111"/>
        <end position="128"/>
    </location>
</feature>
<organism evidence="3 4">
    <name type="scientific">Stylosanthes scabra</name>
    <dbReference type="NCBI Taxonomy" id="79078"/>
    <lineage>
        <taxon>Eukaryota</taxon>
        <taxon>Viridiplantae</taxon>
        <taxon>Streptophyta</taxon>
        <taxon>Embryophyta</taxon>
        <taxon>Tracheophyta</taxon>
        <taxon>Spermatophyta</taxon>
        <taxon>Magnoliopsida</taxon>
        <taxon>eudicotyledons</taxon>
        <taxon>Gunneridae</taxon>
        <taxon>Pentapetalae</taxon>
        <taxon>rosids</taxon>
        <taxon>fabids</taxon>
        <taxon>Fabales</taxon>
        <taxon>Fabaceae</taxon>
        <taxon>Papilionoideae</taxon>
        <taxon>50 kb inversion clade</taxon>
        <taxon>dalbergioids sensu lato</taxon>
        <taxon>Dalbergieae</taxon>
        <taxon>Pterocarpus clade</taxon>
        <taxon>Stylosanthes</taxon>
    </lineage>
</organism>
<comment type="caution">
    <text evidence="3">The sequence shown here is derived from an EMBL/GenBank/DDBJ whole genome shotgun (WGS) entry which is preliminary data.</text>
</comment>
<feature type="coiled-coil region" evidence="1">
    <location>
        <begin position="30"/>
        <end position="57"/>
    </location>
</feature>
<evidence type="ECO:0000256" key="1">
    <source>
        <dbReference type="SAM" id="Coils"/>
    </source>
</evidence>
<protein>
    <submittedName>
        <fullName evidence="3">Uncharacterized protein</fullName>
    </submittedName>
</protein>
<keyword evidence="1" id="KW-0175">Coiled coil</keyword>